<dbReference type="Proteomes" id="UP000762676">
    <property type="component" value="Unassembled WGS sequence"/>
</dbReference>
<evidence type="ECO:0000313" key="2">
    <source>
        <dbReference type="EMBL" id="GFS17786.1"/>
    </source>
</evidence>
<comment type="caution">
    <text evidence="2">The sequence shown here is derived from an EMBL/GenBank/DDBJ whole genome shotgun (WGS) entry which is preliminary data.</text>
</comment>
<reference evidence="2 3" key="1">
    <citation type="journal article" date="2021" name="Elife">
        <title>Chloroplast acquisition without the gene transfer in kleptoplastic sea slugs, Plakobranchus ocellatus.</title>
        <authorList>
            <person name="Maeda T."/>
            <person name="Takahashi S."/>
            <person name="Yoshida T."/>
            <person name="Shimamura S."/>
            <person name="Takaki Y."/>
            <person name="Nagai Y."/>
            <person name="Toyoda A."/>
            <person name="Suzuki Y."/>
            <person name="Arimoto A."/>
            <person name="Ishii H."/>
            <person name="Satoh N."/>
            <person name="Nishiyama T."/>
            <person name="Hasebe M."/>
            <person name="Maruyama T."/>
            <person name="Minagawa J."/>
            <person name="Obokata J."/>
            <person name="Shigenobu S."/>
        </authorList>
    </citation>
    <scope>NUCLEOTIDE SEQUENCE [LARGE SCALE GENOMIC DNA]</scope>
</reference>
<dbReference type="AlphaFoldDB" id="A0AAV4J8W6"/>
<evidence type="ECO:0000313" key="3">
    <source>
        <dbReference type="Proteomes" id="UP000762676"/>
    </source>
</evidence>
<feature type="region of interest" description="Disordered" evidence="1">
    <location>
        <begin position="151"/>
        <end position="173"/>
    </location>
</feature>
<gene>
    <name evidence="2" type="ORF">ElyMa_004991200</name>
</gene>
<organism evidence="2 3">
    <name type="scientific">Elysia marginata</name>
    <dbReference type="NCBI Taxonomy" id="1093978"/>
    <lineage>
        <taxon>Eukaryota</taxon>
        <taxon>Metazoa</taxon>
        <taxon>Spiralia</taxon>
        <taxon>Lophotrochozoa</taxon>
        <taxon>Mollusca</taxon>
        <taxon>Gastropoda</taxon>
        <taxon>Heterobranchia</taxon>
        <taxon>Euthyneura</taxon>
        <taxon>Panpulmonata</taxon>
        <taxon>Sacoglossa</taxon>
        <taxon>Placobranchoidea</taxon>
        <taxon>Plakobranchidae</taxon>
        <taxon>Elysia</taxon>
    </lineage>
</organism>
<protein>
    <submittedName>
        <fullName evidence="2">Uncharacterized protein</fullName>
    </submittedName>
</protein>
<keyword evidence="3" id="KW-1185">Reference proteome</keyword>
<proteinExistence type="predicted"/>
<accession>A0AAV4J8W6</accession>
<name>A0AAV4J8W6_9GAST</name>
<sequence length="173" mass="19518">MRTLSSVTLWQRAETKALPEPDTTLSRSFSYTKKYEKKEEEEEDEKNQRILLELFAERTIRVMKADEAKSHKSVQNTKLGVRASNRSRNATTHTSVRAAVAWLQVPGRESVSTSSLQRADMTRAYRPGPVCFARTNIVKISTTSDTFLNSSWGARRPGLGEKPPVRNALPHPC</sequence>
<evidence type="ECO:0000256" key="1">
    <source>
        <dbReference type="SAM" id="MobiDB-lite"/>
    </source>
</evidence>
<dbReference type="EMBL" id="BMAT01009977">
    <property type="protein sequence ID" value="GFS17786.1"/>
    <property type="molecule type" value="Genomic_DNA"/>
</dbReference>